<dbReference type="AlphaFoldDB" id="A0A8X8XM57"/>
<evidence type="ECO:0000256" key="6">
    <source>
        <dbReference type="ARBA" id="ARBA00023242"/>
    </source>
</evidence>
<keyword evidence="4" id="KW-0067">ATP-binding</keyword>
<name>A0A8X8XM57_SALSN</name>
<keyword evidence="9" id="KW-1185">Reference proteome</keyword>
<reference evidence="8" key="2">
    <citation type="submission" date="2020-08" db="EMBL/GenBank/DDBJ databases">
        <title>Plant Genome Project.</title>
        <authorList>
            <person name="Zhang R.-G."/>
        </authorList>
    </citation>
    <scope>NUCLEOTIDE SEQUENCE</scope>
    <source>
        <strain evidence="8">Huo1</strain>
        <tissue evidence="8">Leaf</tissue>
    </source>
</reference>
<dbReference type="PANTHER" id="PTHR46487">
    <property type="entry name" value="DNA REPAIR PROTEIN XRCC3"/>
    <property type="match status" value="1"/>
</dbReference>
<accession>A0A8X8XM57</accession>
<protein>
    <recommendedName>
        <fullName evidence="7">RecA family profile 1 domain-containing protein</fullName>
    </recommendedName>
</protein>
<dbReference type="PANTHER" id="PTHR46487:SF1">
    <property type="entry name" value="DNA REPAIR PROTEIN XRCC3"/>
    <property type="match status" value="1"/>
</dbReference>
<dbReference type="InterPro" id="IPR012337">
    <property type="entry name" value="RNaseH-like_sf"/>
</dbReference>
<dbReference type="GO" id="GO:0005524">
    <property type="term" value="F:ATP binding"/>
    <property type="evidence" value="ECO:0007669"/>
    <property type="project" value="UniProtKB-KW"/>
</dbReference>
<dbReference type="InterPro" id="IPR020588">
    <property type="entry name" value="RecA_ATP-bd"/>
</dbReference>
<dbReference type="GO" id="GO:0071140">
    <property type="term" value="P:resolution of mitotic recombination intermediates"/>
    <property type="evidence" value="ECO:0007669"/>
    <property type="project" value="TreeGrafter"/>
</dbReference>
<dbReference type="GO" id="GO:0045003">
    <property type="term" value="P:double-strand break repair via synthesis-dependent strand annealing"/>
    <property type="evidence" value="ECO:0007669"/>
    <property type="project" value="TreeGrafter"/>
</dbReference>
<evidence type="ECO:0000256" key="5">
    <source>
        <dbReference type="ARBA" id="ARBA00023204"/>
    </source>
</evidence>
<evidence type="ECO:0000256" key="2">
    <source>
        <dbReference type="ARBA" id="ARBA00022741"/>
    </source>
</evidence>
<evidence type="ECO:0000259" key="7">
    <source>
        <dbReference type="PROSITE" id="PS50162"/>
    </source>
</evidence>
<dbReference type="Pfam" id="PF08423">
    <property type="entry name" value="Rad51"/>
    <property type="match status" value="1"/>
</dbReference>
<evidence type="ECO:0000256" key="4">
    <source>
        <dbReference type="ARBA" id="ARBA00022840"/>
    </source>
</evidence>
<dbReference type="GO" id="GO:0090656">
    <property type="term" value="P:t-circle formation"/>
    <property type="evidence" value="ECO:0007669"/>
    <property type="project" value="TreeGrafter"/>
</dbReference>
<gene>
    <name evidence="8" type="ORF">SASPL_127145</name>
</gene>
<dbReference type="Proteomes" id="UP000298416">
    <property type="component" value="Unassembled WGS sequence"/>
</dbReference>
<sequence length="396" mass="44539">MRPAELLRRPLPTQTAKLTLGCPILDRLLHGGIPCESITEIVAESGSGKTQLALQLLLAAQLPVSDGGLAAASLYLHSEFPFPFRRIHQLLFHRPHSPHNPLDRIFIEPLHSVDHLFDVLPRLDILIPKSNIKLIVIDSVAALFRGEFDNTAPELKRRSGLFFKISSKLKFYARKFGLAVVLTNQVTDVIESSDNLRIGNPVSLCTSGRKVCATLGLSWANCVNTRLFMWREEDRVGDDNVQTRRFLRVVFAPHLPDSSCEFVIRREGLFGICAGSWSSDGSLDLCARVCLIDENENIIFHTYVNNLSLPVTNYRYETTGIRPEYLRDATPVRQVGRKIQDCLCNGEPIWKIQSRTGKARILVGHGLEHDLKCLEFECPEFFIRDAAKYPPVGVCR</sequence>
<reference evidence="8" key="1">
    <citation type="submission" date="2018-01" db="EMBL/GenBank/DDBJ databases">
        <authorList>
            <person name="Mao J.F."/>
        </authorList>
    </citation>
    <scope>NUCLEOTIDE SEQUENCE</scope>
    <source>
        <strain evidence="8">Huo1</strain>
        <tissue evidence="8">Leaf</tissue>
    </source>
</reference>
<proteinExistence type="predicted"/>
<dbReference type="Gene3D" id="3.40.50.300">
    <property type="entry name" value="P-loop containing nucleotide triphosphate hydrolases"/>
    <property type="match status" value="1"/>
</dbReference>
<feature type="domain" description="RecA family profile 1" evidence="7">
    <location>
        <begin position="14"/>
        <end position="186"/>
    </location>
</feature>
<dbReference type="GO" id="GO:0000400">
    <property type="term" value="F:four-way junction DNA binding"/>
    <property type="evidence" value="ECO:0007669"/>
    <property type="project" value="TreeGrafter"/>
</dbReference>
<keyword evidence="6" id="KW-0539">Nucleus</keyword>
<comment type="subcellular location">
    <subcellularLocation>
        <location evidence="1">Nucleus</location>
    </subcellularLocation>
</comment>
<dbReference type="CDD" id="cd19491">
    <property type="entry name" value="XRCC3"/>
    <property type="match status" value="1"/>
</dbReference>
<dbReference type="PROSITE" id="PS50162">
    <property type="entry name" value="RECA_2"/>
    <property type="match status" value="1"/>
</dbReference>
<dbReference type="SUPFAM" id="SSF53098">
    <property type="entry name" value="Ribonuclease H-like"/>
    <property type="match status" value="1"/>
</dbReference>
<dbReference type="Gene3D" id="3.30.420.10">
    <property type="entry name" value="Ribonuclease H-like superfamily/Ribonuclease H"/>
    <property type="match status" value="1"/>
</dbReference>
<dbReference type="GO" id="GO:0033065">
    <property type="term" value="C:Rad51C-XRCC3 complex"/>
    <property type="evidence" value="ECO:0007669"/>
    <property type="project" value="TreeGrafter"/>
</dbReference>
<evidence type="ECO:0000313" key="9">
    <source>
        <dbReference type="Proteomes" id="UP000298416"/>
    </source>
</evidence>
<evidence type="ECO:0000313" key="8">
    <source>
        <dbReference type="EMBL" id="KAG6414423.1"/>
    </source>
</evidence>
<dbReference type="InterPro" id="IPR027417">
    <property type="entry name" value="P-loop_NTPase"/>
</dbReference>
<keyword evidence="3" id="KW-0227">DNA damage</keyword>
<organism evidence="8">
    <name type="scientific">Salvia splendens</name>
    <name type="common">Scarlet sage</name>
    <dbReference type="NCBI Taxonomy" id="180675"/>
    <lineage>
        <taxon>Eukaryota</taxon>
        <taxon>Viridiplantae</taxon>
        <taxon>Streptophyta</taxon>
        <taxon>Embryophyta</taxon>
        <taxon>Tracheophyta</taxon>
        <taxon>Spermatophyta</taxon>
        <taxon>Magnoliopsida</taxon>
        <taxon>eudicotyledons</taxon>
        <taxon>Gunneridae</taxon>
        <taxon>Pentapetalae</taxon>
        <taxon>asterids</taxon>
        <taxon>lamiids</taxon>
        <taxon>Lamiales</taxon>
        <taxon>Lamiaceae</taxon>
        <taxon>Nepetoideae</taxon>
        <taxon>Mentheae</taxon>
        <taxon>Salviinae</taxon>
        <taxon>Salvia</taxon>
        <taxon>Salvia subgen. Calosphace</taxon>
        <taxon>core Calosphace</taxon>
    </lineage>
</organism>
<dbReference type="GO" id="GO:0000722">
    <property type="term" value="P:telomere maintenance via recombination"/>
    <property type="evidence" value="ECO:0007669"/>
    <property type="project" value="TreeGrafter"/>
</dbReference>
<dbReference type="InterPro" id="IPR013632">
    <property type="entry name" value="Rad51_C"/>
</dbReference>
<evidence type="ECO:0000256" key="3">
    <source>
        <dbReference type="ARBA" id="ARBA00022763"/>
    </source>
</evidence>
<evidence type="ECO:0000256" key="1">
    <source>
        <dbReference type="ARBA" id="ARBA00004123"/>
    </source>
</evidence>
<dbReference type="InterPro" id="IPR047348">
    <property type="entry name" value="XRCC3-like_C"/>
</dbReference>
<dbReference type="InterPro" id="IPR036397">
    <property type="entry name" value="RNaseH_sf"/>
</dbReference>
<dbReference type="GO" id="GO:0005657">
    <property type="term" value="C:replication fork"/>
    <property type="evidence" value="ECO:0007669"/>
    <property type="project" value="TreeGrafter"/>
</dbReference>
<keyword evidence="5" id="KW-0234">DNA repair</keyword>
<dbReference type="GO" id="GO:0140664">
    <property type="term" value="F:ATP-dependent DNA damage sensor activity"/>
    <property type="evidence" value="ECO:0007669"/>
    <property type="project" value="InterPro"/>
</dbReference>
<comment type="caution">
    <text evidence="8">The sequence shown here is derived from an EMBL/GenBank/DDBJ whole genome shotgun (WGS) entry which is preliminary data.</text>
</comment>
<dbReference type="SUPFAM" id="SSF52540">
    <property type="entry name" value="P-loop containing nucleoside triphosphate hydrolases"/>
    <property type="match status" value="1"/>
</dbReference>
<dbReference type="EMBL" id="PNBA02000009">
    <property type="protein sequence ID" value="KAG6414423.1"/>
    <property type="molecule type" value="Genomic_DNA"/>
</dbReference>
<keyword evidence="2" id="KW-0547">Nucleotide-binding</keyword>